<dbReference type="GO" id="GO:0008777">
    <property type="term" value="F:acetylornithine deacetylase activity"/>
    <property type="evidence" value="ECO:0007669"/>
    <property type="project" value="TreeGrafter"/>
</dbReference>
<dbReference type="GO" id="GO:0046872">
    <property type="term" value="F:metal ion binding"/>
    <property type="evidence" value="ECO:0007669"/>
    <property type="project" value="UniProtKB-KW"/>
</dbReference>
<comment type="cofactor">
    <cofactor evidence="1">
        <name>Zn(2+)</name>
        <dbReference type="ChEBI" id="CHEBI:29105"/>
    </cofactor>
</comment>
<keyword evidence="5" id="KW-0170">Cobalt</keyword>
<sequence length="371" mass="41170">MAGVCKNRIHLHIYTISMATTNTLYLNALQLLKQLISIQSFSKEEEGTATAIQTFFSQHGVPTQRKLNNIWAYNKYFDEDKPTILLNSHHDTVKPNSGYTRNPLDPAMEDHKLYGLGSNDAGGCLVSLISTFLHFYERLDLNYNFCIAATAEEEISGVNGLELIIPDLDELEFAIVGEPTLMQLAVAERGLMVLDCTAHGKSGHAAREEGDNAIYKALADIEWFRTYKFPLESDLFGPIKMSVTVINAGSQHNVVPATCSFTVDVRVTDAYRNEEVLSIIREHVSCEVVPRSVRLKPSSIDRNHPIVQAGLALGRTTYGSPTTSDQALLDIPSLKMGPGDSARSHTADEFIYVDEIKEGIELYIQMLESIN</sequence>
<organism evidence="7 8">
    <name type="scientific">Mucilaginibacter galii</name>
    <dbReference type="NCBI Taxonomy" id="2005073"/>
    <lineage>
        <taxon>Bacteria</taxon>
        <taxon>Pseudomonadati</taxon>
        <taxon>Bacteroidota</taxon>
        <taxon>Sphingobacteriia</taxon>
        <taxon>Sphingobacteriales</taxon>
        <taxon>Sphingobacteriaceae</taxon>
        <taxon>Mucilaginibacter</taxon>
    </lineage>
</organism>
<reference evidence="7" key="1">
    <citation type="journal article" date="2014" name="Int. J. Syst. Evol. Microbiol.">
        <title>Complete genome sequence of Corynebacterium casei LMG S-19264T (=DSM 44701T), isolated from a smear-ripened cheese.</title>
        <authorList>
            <consortium name="US DOE Joint Genome Institute (JGI-PGF)"/>
            <person name="Walter F."/>
            <person name="Albersmeier A."/>
            <person name="Kalinowski J."/>
            <person name="Ruckert C."/>
        </authorList>
    </citation>
    <scope>NUCLEOTIDE SEQUENCE</scope>
    <source>
        <strain evidence="7">CCM 8711</strain>
    </source>
</reference>
<keyword evidence="8" id="KW-1185">Reference proteome</keyword>
<dbReference type="GO" id="GO:0006526">
    <property type="term" value="P:L-arginine biosynthetic process"/>
    <property type="evidence" value="ECO:0007669"/>
    <property type="project" value="TreeGrafter"/>
</dbReference>
<dbReference type="EMBL" id="BMDO01000003">
    <property type="protein sequence ID" value="GGI50353.1"/>
    <property type="molecule type" value="Genomic_DNA"/>
</dbReference>
<evidence type="ECO:0000256" key="2">
    <source>
        <dbReference type="ARBA" id="ARBA00022723"/>
    </source>
</evidence>
<dbReference type="InterPro" id="IPR001261">
    <property type="entry name" value="ArgE/DapE_CS"/>
</dbReference>
<comment type="caution">
    <text evidence="7">The sequence shown here is derived from an EMBL/GenBank/DDBJ whole genome shotgun (WGS) entry which is preliminary data.</text>
</comment>
<dbReference type="Gene3D" id="3.40.630.10">
    <property type="entry name" value="Zn peptidases"/>
    <property type="match status" value="1"/>
</dbReference>
<gene>
    <name evidence="7" type="ORF">GCM10011425_15650</name>
</gene>
<accession>A0A917J7V5</accession>
<dbReference type="InterPro" id="IPR011650">
    <property type="entry name" value="Peptidase_M20_dimer"/>
</dbReference>
<evidence type="ECO:0000313" key="8">
    <source>
        <dbReference type="Proteomes" id="UP000662074"/>
    </source>
</evidence>
<dbReference type="PANTHER" id="PTHR43808">
    <property type="entry name" value="ACETYLORNITHINE DEACETYLASE"/>
    <property type="match status" value="1"/>
</dbReference>
<feature type="domain" description="Peptidase M20 dimerisation" evidence="6">
    <location>
        <begin position="186"/>
        <end position="285"/>
    </location>
</feature>
<dbReference type="PANTHER" id="PTHR43808:SF31">
    <property type="entry name" value="N-ACETYL-L-CITRULLINE DEACETYLASE"/>
    <property type="match status" value="1"/>
</dbReference>
<dbReference type="Gene3D" id="3.30.70.360">
    <property type="match status" value="1"/>
</dbReference>
<evidence type="ECO:0000256" key="1">
    <source>
        <dbReference type="ARBA" id="ARBA00001947"/>
    </source>
</evidence>
<dbReference type="SUPFAM" id="SSF53187">
    <property type="entry name" value="Zn-dependent exopeptidases"/>
    <property type="match status" value="1"/>
</dbReference>
<keyword evidence="2" id="KW-0479">Metal-binding</keyword>
<dbReference type="InterPro" id="IPR002933">
    <property type="entry name" value="Peptidase_M20"/>
</dbReference>
<dbReference type="Pfam" id="PF07687">
    <property type="entry name" value="M20_dimer"/>
    <property type="match status" value="1"/>
</dbReference>
<evidence type="ECO:0000256" key="5">
    <source>
        <dbReference type="ARBA" id="ARBA00023285"/>
    </source>
</evidence>
<keyword evidence="4" id="KW-0862">Zinc</keyword>
<dbReference type="SUPFAM" id="SSF55031">
    <property type="entry name" value="Bacterial exopeptidase dimerisation domain"/>
    <property type="match status" value="1"/>
</dbReference>
<proteinExistence type="predicted"/>
<dbReference type="AlphaFoldDB" id="A0A917J7V5"/>
<dbReference type="InterPro" id="IPR036264">
    <property type="entry name" value="Bact_exopeptidase_dim_dom"/>
</dbReference>
<protein>
    <submittedName>
        <fullName evidence="7">Acetylornithine deacetylase</fullName>
    </submittedName>
</protein>
<evidence type="ECO:0000313" key="7">
    <source>
        <dbReference type="EMBL" id="GGI50353.1"/>
    </source>
</evidence>
<dbReference type="InterPro" id="IPR050072">
    <property type="entry name" value="Peptidase_M20A"/>
</dbReference>
<dbReference type="Proteomes" id="UP000662074">
    <property type="component" value="Unassembled WGS sequence"/>
</dbReference>
<reference evidence="7" key="2">
    <citation type="submission" date="2020-09" db="EMBL/GenBank/DDBJ databases">
        <authorList>
            <person name="Sun Q."/>
            <person name="Sedlacek I."/>
        </authorList>
    </citation>
    <scope>NUCLEOTIDE SEQUENCE</scope>
    <source>
        <strain evidence="7">CCM 8711</strain>
    </source>
</reference>
<dbReference type="Pfam" id="PF01546">
    <property type="entry name" value="Peptidase_M20"/>
    <property type="match status" value="1"/>
</dbReference>
<name>A0A917J7V5_9SPHI</name>
<dbReference type="CDD" id="cd05651">
    <property type="entry name" value="M20_ArgE_DapE-like"/>
    <property type="match status" value="1"/>
</dbReference>
<dbReference type="PROSITE" id="PS00758">
    <property type="entry name" value="ARGE_DAPE_CPG2_1"/>
    <property type="match status" value="1"/>
</dbReference>
<evidence type="ECO:0000256" key="3">
    <source>
        <dbReference type="ARBA" id="ARBA00022801"/>
    </source>
</evidence>
<evidence type="ECO:0000259" key="6">
    <source>
        <dbReference type="Pfam" id="PF07687"/>
    </source>
</evidence>
<keyword evidence="3" id="KW-0378">Hydrolase</keyword>
<evidence type="ECO:0000256" key="4">
    <source>
        <dbReference type="ARBA" id="ARBA00022833"/>
    </source>
</evidence>